<name>A0ABR6BV94_9PSEU</name>
<reference evidence="1 2" key="1">
    <citation type="submission" date="2020-08" db="EMBL/GenBank/DDBJ databases">
        <title>Genomic Encyclopedia of Archaeal and Bacterial Type Strains, Phase II (KMG-II): from individual species to whole genera.</title>
        <authorList>
            <person name="Goeker M."/>
        </authorList>
    </citation>
    <scope>NUCLEOTIDE SEQUENCE [LARGE SCALE GENOMIC DNA]</scope>
    <source>
        <strain evidence="1 2">DSM 43850</strain>
    </source>
</reference>
<comment type="caution">
    <text evidence="1">The sequence shown here is derived from an EMBL/GenBank/DDBJ whole genome shotgun (WGS) entry which is preliminary data.</text>
</comment>
<accession>A0ABR6BV94</accession>
<organism evidence="1 2">
    <name type="scientific">Kutzneria viridogrisea</name>
    <dbReference type="NCBI Taxonomy" id="47990"/>
    <lineage>
        <taxon>Bacteria</taxon>
        <taxon>Bacillati</taxon>
        <taxon>Actinomycetota</taxon>
        <taxon>Actinomycetes</taxon>
        <taxon>Pseudonocardiales</taxon>
        <taxon>Pseudonocardiaceae</taxon>
        <taxon>Kutzneria</taxon>
    </lineage>
</organism>
<evidence type="ECO:0008006" key="3">
    <source>
        <dbReference type="Google" id="ProtNLM"/>
    </source>
</evidence>
<dbReference type="EMBL" id="JACJID010000007">
    <property type="protein sequence ID" value="MBA8930615.1"/>
    <property type="molecule type" value="Genomic_DNA"/>
</dbReference>
<dbReference type="Proteomes" id="UP000517916">
    <property type="component" value="Unassembled WGS sequence"/>
</dbReference>
<gene>
    <name evidence="1" type="ORF">BC739_007862</name>
</gene>
<keyword evidence="2" id="KW-1185">Reference proteome</keyword>
<evidence type="ECO:0000313" key="2">
    <source>
        <dbReference type="Proteomes" id="UP000517916"/>
    </source>
</evidence>
<proteinExistence type="predicted"/>
<sequence length="71" mass="8642">MIVTDNLSSHNSKSAREWLVDHPRIQHAFIPVAACWLNLQQGRWRLFRRTAIWGRPHPQPRKLRRRFVYRL</sequence>
<protein>
    <recommendedName>
        <fullName evidence="3">Tc1-like transposase DDE domain-containing protein</fullName>
    </recommendedName>
</protein>
<evidence type="ECO:0000313" key="1">
    <source>
        <dbReference type="EMBL" id="MBA8930615.1"/>
    </source>
</evidence>